<dbReference type="AlphaFoldDB" id="A0A498R6K1"/>
<dbReference type="PANTHER" id="PTHR34148">
    <property type="entry name" value="ADENOSYLCOBINAMIDE-GDP RIBAZOLETRANSFERASE"/>
    <property type="match status" value="1"/>
</dbReference>
<feature type="transmembrane region" description="Helical" evidence="19">
    <location>
        <begin position="187"/>
        <end position="205"/>
    </location>
</feature>
<evidence type="ECO:0000256" key="10">
    <source>
        <dbReference type="ARBA" id="ARBA00022692"/>
    </source>
</evidence>
<keyword evidence="7 19" id="KW-1003">Cell membrane</keyword>
<keyword evidence="10 19" id="KW-0812">Transmembrane</keyword>
<keyword evidence="8 19" id="KW-0169">Cobalamin biosynthesis</keyword>
<evidence type="ECO:0000256" key="7">
    <source>
        <dbReference type="ARBA" id="ARBA00022475"/>
    </source>
</evidence>
<dbReference type="UniPathway" id="UPA00148">
    <property type="reaction ID" value="UER00238"/>
</dbReference>
<comment type="pathway">
    <text evidence="3 19">Cofactor biosynthesis; adenosylcobalamin biosynthesis; adenosylcobalamin from cob(II)yrinate a,c-diamide: step 7/7.</text>
</comment>
<dbReference type="GO" id="GO:0005886">
    <property type="term" value="C:plasma membrane"/>
    <property type="evidence" value="ECO:0007669"/>
    <property type="project" value="UniProtKB-SubCell"/>
</dbReference>
<feature type="transmembrane region" description="Helical" evidence="19">
    <location>
        <begin position="153"/>
        <end position="175"/>
    </location>
</feature>
<evidence type="ECO:0000256" key="14">
    <source>
        <dbReference type="ARBA" id="ARBA00025228"/>
    </source>
</evidence>
<evidence type="ECO:0000256" key="9">
    <source>
        <dbReference type="ARBA" id="ARBA00022679"/>
    </source>
</evidence>
<dbReference type="GO" id="GO:0008818">
    <property type="term" value="F:cobalamin 5'-phosphate synthase activity"/>
    <property type="evidence" value="ECO:0007669"/>
    <property type="project" value="UniProtKB-UniRule"/>
</dbReference>
<comment type="subcellular location">
    <subcellularLocation>
        <location evidence="2 19">Cell membrane</location>
        <topology evidence="2 19">Multi-pass membrane protein</topology>
    </subcellularLocation>
</comment>
<feature type="transmembrane region" description="Helical" evidence="19">
    <location>
        <begin position="43"/>
        <end position="62"/>
    </location>
</feature>
<comment type="catalytic activity">
    <reaction evidence="17 19">
        <text>alpha-ribazole + adenosylcob(III)inamide-GDP = adenosylcob(III)alamin + GMP + H(+)</text>
        <dbReference type="Rhea" id="RHEA:16049"/>
        <dbReference type="ChEBI" id="CHEBI:10329"/>
        <dbReference type="ChEBI" id="CHEBI:15378"/>
        <dbReference type="ChEBI" id="CHEBI:18408"/>
        <dbReference type="ChEBI" id="CHEBI:58115"/>
        <dbReference type="ChEBI" id="CHEBI:60487"/>
        <dbReference type="EC" id="2.7.8.26"/>
    </reaction>
</comment>
<evidence type="ECO:0000256" key="18">
    <source>
        <dbReference type="ARBA" id="ARBA00049504"/>
    </source>
</evidence>
<feature type="transmembrane region" description="Helical" evidence="19">
    <location>
        <begin position="68"/>
        <end position="89"/>
    </location>
</feature>
<sequence length="258" mass="28308">MAHFRAGFENMQDFFTGLQFLTRIRITRQQEWSAENFGRSVKYFPLVGAVLGVLLAALYYLLQGYLPLVARYMPVNVIAVLVVAANIFLTGGLHCDGLMDTMDGIFSGRSREKMLEIMKDSRVGANGAIAFGILLLAKWSLLLDLSPSVLPVALFAMPILGRFSMVMAITLFPYARPEGIGKAFAQFAGRHALLTAALFTAFFIIPLGKEAVAGWGITSLFTLIFCRYVTRLLGGLTGDVYGAVTELSEVLILLVFLF</sequence>
<evidence type="ECO:0000256" key="17">
    <source>
        <dbReference type="ARBA" id="ARBA00048623"/>
    </source>
</evidence>
<evidence type="ECO:0000256" key="19">
    <source>
        <dbReference type="HAMAP-Rule" id="MF_00719"/>
    </source>
</evidence>
<gene>
    <name evidence="19" type="primary">cobS</name>
    <name evidence="20" type="ORF">LUCI_2066</name>
</gene>
<name>A0A498R6K1_9FIRM</name>
<proteinExistence type="inferred from homology"/>
<protein>
    <recommendedName>
        <fullName evidence="6 19">Adenosylcobinamide-GDP ribazoletransferase</fullName>
        <ecNumber evidence="5 19">2.7.8.26</ecNumber>
    </recommendedName>
    <alternativeName>
        <fullName evidence="16 19">Cobalamin synthase</fullName>
    </alternativeName>
    <alternativeName>
        <fullName evidence="15 19">Cobalamin-5'-phosphate synthase</fullName>
    </alternativeName>
</protein>
<dbReference type="NCBIfam" id="TIGR00317">
    <property type="entry name" value="cobS"/>
    <property type="match status" value="1"/>
</dbReference>
<evidence type="ECO:0000256" key="15">
    <source>
        <dbReference type="ARBA" id="ARBA00032605"/>
    </source>
</evidence>
<evidence type="ECO:0000256" key="3">
    <source>
        <dbReference type="ARBA" id="ARBA00004663"/>
    </source>
</evidence>
<accession>A0A498R6K1</accession>
<evidence type="ECO:0000313" key="21">
    <source>
        <dbReference type="Proteomes" id="UP000277811"/>
    </source>
</evidence>
<dbReference type="PANTHER" id="PTHR34148:SF1">
    <property type="entry name" value="ADENOSYLCOBINAMIDE-GDP RIBAZOLETRANSFERASE"/>
    <property type="match status" value="1"/>
</dbReference>
<comment type="function">
    <text evidence="14 19">Joins adenosylcobinamide-GDP and alpha-ribazole to generate adenosylcobalamin (Ado-cobalamin). Also synthesizes adenosylcobalamin 5'-phosphate from adenosylcobinamide-GDP and alpha-ribazole 5'-phosphate.</text>
</comment>
<evidence type="ECO:0000256" key="13">
    <source>
        <dbReference type="ARBA" id="ARBA00023136"/>
    </source>
</evidence>
<evidence type="ECO:0000256" key="6">
    <source>
        <dbReference type="ARBA" id="ARBA00015850"/>
    </source>
</evidence>
<dbReference type="HAMAP" id="MF_00719">
    <property type="entry name" value="CobS"/>
    <property type="match status" value="1"/>
</dbReference>
<evidence type="ECO:0000256" key="2">
    <source>
        <dbReference type="ARBA" id="ARBA00004651"/>
    </source>
</evidence>
<feature type="transmembrane region" description="Helical" evidence="19">
    <location>
        <begin position="211"/>
        <end position="228"/>
    </location>
</feature>
<dbReference type="Pfam" id="PF02654">
    <property type="entry name" value="CobS"/>
    <property type="match status" value="1"/>
</dbReference>
<dbReference type="EMBL" id="UPPP01000068">
    <property type="protein sequence ID" value="VBB06829.1"/>
    <property type="molecule type" value="Genomic_DNA"/>
</dbReference>
<evidence type="ECO:0000256" key="12">
    <source>
        <dbReference type="ARBA" id="ARBA00022989"/>
    </source>
</evidence>
<evidence type="ECO:0000256" key="8">
    <source>
        <dbReference type="ARBA" id="ARBA00022573"/>
    </source>
</evidence>
<comment type="similarity">
    <text evidence="4 19">Belongs to the CobS family.</text>
</comment>
<feature type="transmembrane region" description="Helical" evidence="19">
    <location>
        <begin position="123"/>
        <end position="141"/>
    </location>
</feature>
<evidence type="ECO:0000256" key="1">
    <source>
        <dbReference type="ARBA" id="ARBA00001946"/>
    </source>
</evidence>
<dbReference type="RefSeq" id="WP_243638716.1">
    <property type="nucleotide sequence ID" value="NZ_UPPP01000068.1"/>
</dbReference>
<comment type="cofactor">
    <cofactor evidence="1 19">
        <name>Mg(2+)</name>
        <dbReference type="ChEBI" id="CHEBI:18420"/>
    </cofactor>
</comment>
<organism evidence="20 21">
    <name type="scientific">Lucifera butyrica</name>
    <dbReference type="NCBI Taxonomy" id="1351585"/>
    <lineage>
        <taxon>Bacteria</taxon>
        <taxon>Bacillati</taxon>
        <taxon>Bacillota</taxon>
        <taxon>Negativicutes</taxon>
        <taxon>Veillonellales</taxon>
        <taxon>Veillonellaceae</taxon>
        <taxon>Lucifera</taxon>
    </lineage>
</organism>
<keyword evidence="13 19" id="KW-0472">Membrane</keyword>
<evidence type="ECO:0000256" key="5">
    <source>
        <dbReference type="ARBA" id="ARBA00013200"/>
    </source>
</evidence>
<evidence type="ECO:0000256" key="4">
    <source>
        <dbReference type="ARBA" id="ARBA00010561"/>
    </source>
</evidence>
<dbReference type="EC" id="2.7.8.26" evidence="5 19"/>
<comment type="catalytic activity">
    <reaction evidence="18 19">
        <text>alpha-ribazole 5'-phosphate + adenosylcob(III)inamide-GDP = adenosylcob(III)alamin 5'-phosphate + GMP + H(+)</text>
        <dbReference type="Rhea" id="RHEA:23560"/>
        <dbReference type="ChEBI" id="CHEBI:15378"/>
        <dbReference type="ChEBI" id="CHEBI:57918"/>
        <dbReference type="ChEBI" id="CHEBI:58115"/>
        <dbReference type="ChEBI" id="CHEBI:60487"/>
        <dbReference type="ChEBI" id="CHEBI:60493"/>
        <dbReference type="EC" id="2.7.8.26"/>
    </reaction>
</comment>
<dbReference type="GO" id="GO:0051073">
    <property type="term" value="F:adenosylcobinamide-GDP ribazoletransferase activity"/>
    <property type="evidence" value="ECO:0007669"/>
    <property type="project" value="UniProtKB-UniRule"/>
</dbReference>
<keyword evidence="21" id="KW-1185">Reference proteome</keyword>
<evidence type="ECO:0000256" key="11">
    <source>
        <dbReference type="ARBA" id="ARBA00022842"/>
    </source>
</evidence>
<dbReference type="Proteomes" id="UP000277811">
    <property type="component" value="Unassembled WGS sequence"/>
</dbReference>
<evidence type="ECO:0000256" key="16">
    <source>
        <dbReference type="ARBA" id="ARBA00032853"/>
    </source>
</evidence>
<dbReference type="GO" id="GO:0009236">
    <property type="term" value="P:cobalamin biosynthetic process"/>
    <property type="evidence" value="ECO:0007669"/>
    <property type="project" value="UniProtKB-UniRule"/>
</dbReference>
<reference evidence="20 21" key="1">
    <citation type="submission" date="2018-06" db="EMBL/GenBank/DDBJ databases">
        <authorList>
            <person name="Strepis N."/>
        </authorList>
    </citation>
    <scope>NUCLEOTIDE SEQUENCE [LARGE SCALE GENOMIC DNA]</scope>
    <source>
        <strain evidence="20">LUCI</strain>
    </source>
</reference>
<keyword evidence="9 19" id="KW-0808">Transferase</keyword>
<keyword evidence="11 19" id="KW-0460">Magnesium</keyword>
<evidence type="ECO:0000313" key="20">
    <source>
        <dbReference type="EMBL" id="VBB06829.1"/>
    </source>
</evidence>
<keyword evidence="12 19" id="KW-1133">Transmembrane helix</keyword>
<dbReference type="InterPro" id="IPR003805">
    <property type="entry name" value="CobS"/>
</dbReference>